<dbReference type="InterPro" id="IPR004677">
    <property type="entry name" value="Cyt_c_oxidase_cbb3_su1"/>
</dbReference>
<evidence type="ECO:0000256" key="12">
    <source>
        <dbReference type="ARBA" id="ARBA00022723"/>
    </source>
</evidence>
<evidence type="ECO:0000256" key="9">
    <source>
        <dbReference type="ARBA" id="ARBA00022617"/>
    </source>
</evidence>
<feature type="transmembrane region" description="Helical" evidence="21">
    <location>
        <begin position="300"/>
        <end position="317"/>
    </location>
</feature>
<feature type="transmembrane region" description="Helical" evidence="21">
    <location>
        <begin position="223"/>
        <end position="247"/>
    </location>
</feature>
<feature type="transmembrane region" description="Helical" evidence="21">
    <location>
        <begin position="78"/>
        <end position="103"/>
    </location>
</feature>
<feature type="transmembrane region" description="Helical" evidence="21">
    <location>
        <begin position="123"/>
        <end position="143"/>
    </location>
</feature>
<dbReference type="PROSITE" id="PS50855">
    <property type="entry name" value="COX1"/>
    <property type="match status" value="1"/>
</dbReference>
<keyword evidence="9 20" id="KW-0349">Heme</keyword>
<evidence type="ECO:0000256" key="19">
    <source>
        <dbReference type="ARBA" id="ARBA00047816"/>
    </source>
</evidence>
<comment type="pathway">
    <text evidence="4">Energy metabolism; oxidative phosphorylation.</text>
</comment>
<dbReference type="InterPro" id="IPR000883">
    <property type="entry name" value="Cyt_C_Oxase_1"/>
</dbReference>
<comment type="cofactor">
    <cofactor evidence="2">
        <name>Cu(2+)</name>
        <dbReference type="ChEBI" id="CHEBI:29036"/>
    </cofactor>
</comment>
<dbReference type="CDD" id="cd01661">
    <property type="entry name" value="cbb3_Oxidase_I"/>
    <property type="match status" value="1"/>
</dbReference>
<evidence type="ECO:0000256" key="14">
    <source>
        <dbReference type="ARBA" id="ARBA00022982"/>
    </source>
</evidence>
<organism evidence="23 24">
    <name type="scientific">Novosphingobium kalidii</name>
    <dbReference type="NCBI Taxonomy" id="3230299"/>
    <lineage>
        <taxon>Bacteria</taxon>
        <taxon>Pseudomonadati</taxon>
        <taxon>Pseudomonadota</taxon>
        <taxon>Alphaproteobacteria</taxon>
        <taxon>Sphingomonadales</taxon>
        <taxon>Sphingomonadaceae</taxon>
        <taxon>Novosphingobium</taxon>
    </lineage>
</organism>
<keyword evidence="16" id="KW-0408">Iron</keyword>
<evidence type="ECO:0000256" key="4">
    <source>
        <dbReference type="ARBA" id="ARBA00004673"/>
    </source>
</evidence>
<keyword evidence="11 20" id="KW-0812">Transmembrane</keyword>
<evidence type="ECO:0000256" key="17">
    <source>
        <dbReference type="ARBA" id="ARBA00023008"/>
    </source>
</evidence>
<feature type="transmembrane region" description="Helical" evidence="21">
    <location>
        <begin position="505"/>
        <end position="524"/>
    </location>
</feature>
<dbReference type="Proteomes" id="UP001548713">
    <property type="component" value="Unassembled WGS sequence"/>
</dbReference>
<evidence type="ECO:0000256" key="3">
    <source>
        <dbReference type="ARBA" id="ARBA00004651"/>
    </source>
</evidence>
<dbReference type="SUPFAM" id="SSF81442">
    <property type="entry name" value="Cytochrome c oxidase subunit I-like"/>
    <property type="match status" value="1"/>
</dbReference>
<keyword evidence="17" id="KW-0186">Copper</keyword>
<evidence type="ECO:0000256" key="6">
    <source>
        <dbReference type="ARBA" id="ARBA00012949"/>
    </source>
</evidence>
<comment type="caution">
    <text evidence="23">The sequence shown here is derived from an EMBL/GenBank/DDBJ whole genome shotgun (WGS) entry which is preliminary data.</text>
</comment>
<dbReference type="Pfam" id="PF00115">
    <property type="entry name" value="COX1"/>
    <property type="match status" value="1"/>
</dbReference>
<evidence type="ECO:0000259" key="22">
    <source>
        <dbReference type="PROSITE" id="PS50855"/>
    </source>
</evidence>
<feature type="transmembrane region" description="Helical" evidence="21">
    <location>
        <begin position="337"/>
        <end position="357"/>
    </location>
</feature>
<dbReference type="EMBL" id="JBEWLY010000019">
    <property type="protein sequence ID" value="MET1756138.1"/>
    <property type="molecule type" value="Genomic_DNA"/>
</dbReference>
<dbReference type="PANTHER" id="PTHR10422:SF29">
    <property type="entry name" value="CYTOCHROME C OXIDASE SUBUNIT 1 HOMOLOG, BACTEROID"/>
    <property type="match status" value="1"/>
</dbReference>
<feature type="transmembrane region" description="Helical" evidence="21">
    <location>
        <begin position="35"/>
        <end position="57"/>
    </location>
</feature>
<evidence type="ECO:0000256" key="18">
    <source>
        <dbReference type="ARBA" id="ARBA00023136"/>
    </source>
</evidence>
<dbReference type="EC" id="7.1.1.9" evidence="6"/>
<feature type="transmembrane region" description="Helical" evidence="21">
    <location>
        <begin position="405"/>
        <end position="428"/>
    </location>
</feature>
<dbReference type="InterPro" id="IPR023616">
    <property type="entry name" value="Cyt_c_oxase-like_su1_dom"/>
</dbReference>
<proteinExistence type="inferred from homology"/>
<dbReference type="NCBIfam" id="TIGR00780">
    <property type="entry name" value="ccoN"/>
    <property type="match status" value="1"/>
</dbReference>
<evidence type="ECO:0000256" key="16">
    <source>
        <dbReference type="ARBA" id="ARBA00023004"/>
    </source>
</evidence>
<evidence type="ECO:0000256" key="15">
    <source>
        <dbReference type="ARBA" id="ARBA00022989"/>
    </source>
</evidence>
<evidence type="ECO:0000256" key="8">
    <source>
        <dbReference type="ARBA" id="ARBA00022475"/>
    </source>
</evidence>
<sequence>METVLARAGWWSAALLIAVLAAAAAADSGFAVHMTIIALAAGIGLWLSVSRVDYGAIARGVIRTPVDPGKYDDDPIRWGMIATVFWGMAGFLAGLFIALQLAFPDLNLEPYLNFGRVRPLHTSAVIFAFGGNALIATSFYVVQRTCRARLAFPRLARFVFWGYQLFIVLAATGYLMGVTQSKEYAEPEWYVDWWLTIVWVAYLAVFVGTIVKRSEPHIYVANWFYLAFILTVAMLHIVNNIDIPVSLVGSRSYPLWSGVQGALVQWWYGHNAVGFFLTAGFLGMMYYFVPKQAERPIYSYRLSIIHFWSLIFLYIWAGPHHLHYTALPDWAQTLGMVFSVMLWMPSWGGMINGLMTLNGAWDKVRTDPIIRMMVMALAFYGMSTFEGPMMSIKSVNSLSHYTDWTIGHVHSGALGWNGMITFAAIYYLVPRLWNRERLYSLRWVNWHFWLATVGIVFYAASMWVAGITQGLMWREYGADGYLVNSFVETVAALHPMFVLRAFGGLLYLAGAAIMAANVWLTIVGRLREEAPMRQAAYDAAADRPLPQTLSATPAE</sequence>
<feature type="transmembrane region" description="Helical" evidence="21">
    <location>
        <begin position="369"/>
        <end position="385"/>
    </location>
</feature>
<evidence type="ECO:0000256" key="7">
    <source>
        <dbReference type="ARBA" id="ARBA00022448"/>
    </source>
</evidence>
<keyword evidence="18 21" id="KW-0472">Membrane</keyword>
<evidence type="ECO:0000256" key="2">
    <source>
        <dbReference type="ARBA" id="ARBA00001973"/>
    </source>
</evidence>
<keyword evidence="14 20" id="KW-0249">Electron transport</keyword>
<keyword evidence="13" id="KW-1278">Translocase</keyword>
<evidence type="ECO:0000256" key="5">
    <source>
        <dbReference type="ARBA" id="ARBA00009578"/>
    </source>
</evidence>
<name>A0ABV2D2R1_9SPHN</name>
<feature type="transmembrane region" description="Helical" evidence="21">
    <location>
        <begin position="448"/>
        <end position="467"/>
    </location>
</feature>
<feature type="transmembrane region" description="Helical" evidence="21">
    <location>
        <begin position="155"/>
        <end position="177"/>
    </location>
</feature>
<comment type="similarity">
    <text evidence="5 20">Belongs to the heme-copper respiratory oxidase family.</text>
</comment>
<keyword evidence="12" id="KW-0479">Metal-binding</keyword>
<dbReference type="PROSITE" id="PS00077">
    <property type="entry name" value="COX1_CUB"/>
    <property type="match status" value="1"/>
</dbReference>
<accession>A0ABV2D2R1</accession>
<dbReference type="InterPro" id="IPR023615">
    <property type="entry name" value="Cyt_c_Oxase_su1_BS"/>
</dbReference>
<keyword evidence="10 20" id="KW-0679">Respiratory chain</keyword>
<evidence type="ECO:0000256" key="21">
    <source>
        <dbReference type="SAM" id="Phobius"/>
    </source>
</evidence>
<keyword evidence="7 20" id="KW-0813">Transport</keyword>
<gene>
    <name evidence="23" type="primary">ccoN</name>
    <name evidence="23" type="ORF">ABVV53_11835</name>
</gene>
<keyword evidence="24" id="KW-1185">Reference proteome</keyword>
<dbReference type="InterPro" id="IPR036927">
    <property type="entry name" value="Cyt_c_oxase-like_su1_sf"/>
</dbReference>
<protein>
    <recommendedName>
        <fullName evidence="6">cytochrome-c oxidase</fullName>
        <ecNumber evidence="6">7.1.1.9</ecNumber>
    </recommendedName>
</protein>
<dbReference type="PANTHER" id="PTHR10422">
    <property type="entry name" value="CYTOCHROME C OXIDASE SUBUNIT 1"/>
    <property type="match status" value="1"/>
</dbReference>
<feature type="domain" description="Cytochrome oxidase subunit I profile" evidence="22">
    <location>
        <begin position="80"/>
        <end position="555"/>
    </location>
</feature>
<comment type="cofactor">
    <cofactor evidence="1">
        <name>heme b</name>
        <dbReference type="ChEBI" id="CHEBI:60344"/>
    </cofactor>
</comment>
<evidence type="ECO:0000313" key="24">
    <source>
        <dbReference type="Proteomes" id="UP001548713"/>
    </source>
</evidence>
<feature type="transmembrane region" description="Helical" evidence="21">
    <location>
        <begin position="267"/>
        <end position="288"/>
    </location>
</feature>
<dbReference type="Gene3D" id="1.20.210.10">
    <property type="entry name" value="Cytochrome c oxidase-like, subunit I domain"/>
    <property type="match status" value="1"/>
</dbReference>
<evidence type="ECO:0000256" key="1">
    <source>
        <dbReference type="ARBA" id="ARBA00001970"/>
    </source>
</evidence>
<comment type="subcellular location">
    <subcellularLocation>
        <location evidence="3">Cell membrane</location>
        <topology evidence="3">Multi-pass membrane protein</topology>
    </subcellularLocation>
</comment>
<evidence type="ECO:0000313" key="23">
    <source>
        <dbReference type="EMBL" id="MET1756138.1"/>
    </source>
</evidence>
<keyword evidence="15 21" id="KW-1133">Transmembrane helix</keyword>
<reference evidence="23 24" key="1">
    <citation type="submission" date="2024-07" db="EMBL/GenBank/DDBJ databases">
        <title>Novosphingobium kalidii RD2P27.</title>
        <authorList>
            <person name="Sun J.-Q."/>
        </authorList>
    </citation>
    <scope>NUCLEOTIDE SEQUENCE [LARGE SCALE GENOMIC DNA]</scope>
    <source>
        <strain evidence="23 24">RD2P27</strain>
    </source>
</reference>
<feature type="transmembrane region" description="Helical" evidence="21">
    <location>
        <begin position="189"/>
        <end position="211"/>
    </location>
</feature>
<evidence type="ECO:0000256" key="11">
    <source>
        <dbReference type="ARBA" id="ARBA00022692"/>
    </source>
</evidence>
<evidence type="ECO:0000256" key="10">
    <source>
        <dbReference type="ARBA" id="ARBA00022660"/>
    </source>
</evidence>
<dbReference type="RefSeq" id="WP_353984631.1">
    <property type="nucleotide sequence ID" value="NZ_JBEWLY010000019.1"/>
</dbReference>
<keyword evidence="8" id="KW-1003">Cell membrane</keyword>
<comment type="catalytic activity">
    <reaction evidence="19">
        <text>4 Fe(II)-[cytochrome c] + O2 + 8 H(+)(in) = 4 Fe(III)-[cytochrome c] + 2 H2O + 4 H(+)(out)</text>
        <dbReference type="Rhea" id="RHEA:11436"/>
        <dbReference type="Rhea" id="RHEA-COMP:10350"/>
        <dbReference type="Rhea" id="RHEA-COMP:14399"/>
        <dbReference type="ChEBI" id="CHEBI:15377"/>
        <dbReference type="ChEBI" id="CHEBI:15378"/>
        <dbReference type="ChEBI" id="CHEBI:15379"/>
        <dbReference type="ChEBI" id="CHEBI:29033"/>
        <dbReference type="ChEBI" id="CHEBI:29034"/>
        <dbReference type="EC" id="7.1.1.9"/>
    </reaction>
</comment>
<evidence type="ECO:0000256" key="20">
    <source>
        <dbReference type="RuleBase" id="RU000370"/>
    </source>
</evidence>
<evidence type="ECO:0000256" key="13">
    <source>
        <dbReference type="ARBA" id="ARBA00022967"/>
    </source>
</evidence>